<protein>
    <submittedName>
        <fullName evidence="1">Uncharacterized protein</fullName>
    </submittedName>
</protein>
<dbReference type="Proteomes" id="UP001287286">
    <property type="component" value="Unassembled WGS sequence"/>
</dbReference>
<organism evidence="1 2">
    <name type="scientific">Purpureocillium lilacinum</name>
    <name type="common">Paecilomyces lilacinus</name>
    <dbReference type="NCBI Taxonomy" id="33203"/>
    <lineage>
        <taxon>Eukaryota</taxon>
        <taxon>Fungi</taxon>
        <taxon>Dikarya</taxon>
        <taxon>Ascomycota</taxon>
        <taxon>Pezizomycotina</taxon>
        <taxon>Sordariomycetes</taxon>
        <taxon>Hypocreomycetidae</taxon>
        <taxon>Hypocreales</taxon>
        <taxon>Ophiocordycipitaceae</taxon>
        <taxon>Purpureocillium</taxon>
    </lineage>
</organism>
<proteinExistence type="predicted"/>
<evidence type="ECO:0000313" key="1">
    <source>
        <dbReference type="EMBL" id="KAK4094093.1"/>
    </source>
</evidence>
<dbReference type="EMBL" id="JAWRVI010000004">
    <property type="protein sequence ID" value="KAK4094093.1"/>
    <property type="molecule type" value="Genomic_DNA"/>
</dbReference>
<evidence type="ECO:0000313" key="2">
    <source>
        <dbReference type="Proteomes" id="UP001287286"/>
    </source>
</evidence>
<accession>A0ABR0CCE9</accession>
<reference evidence="1 2" key="1">
    <citation type="journal article" date="2024" name="Microbiol. Resour. Announc.">
        <title>Genome annotations for the ascomycete fungi Trichoderma harzianum, Trichoderma aggressivum, and Purpureocillium lilacinum.</title>
        <authorList>
            <person name="Beijen E.P.W."/>
            <person name="Ohm R.A."/>
        </authorList>
    </citation>
    <scope>NUCLEOTIDE SEQUENCE [LARGE SCALE GENOMIC DNA]</scope>
    <source>
        <strain evidence="1 2">CBS 150709</strain>
    </source>
</reference>
<sequence>MHLLLINAFQDPTCHAASCAAIAKHLQQRSSLLHICTLHPPVSIGSTEPTPPRQPSWLPDIVRPWAQPTCGGAAFPPGSRALKPTKLVMLGAEKRSNINVERGPSSTRATFFSACIHPRGDEKRDR</sequence>
<gene>
    <name evidence="1" type="ORF">Purlil1_1584</name>
</gene>
<keyword evidence="2" id="KW-1185">Reference proteome</keyword>
<name>A0ABR0CCE9_PURLI</name>
<comment type="caution">
    <text evidence="1">The sequence shown here is derived from an EMBL/GenBank/DDBJ whole genome shotgun (WGS) entry which is preliminary data.</text>
</comment>